<reference evidence="3" key="2">
    <citation type="submission" date="2015-01" db="EMBL/GenBank/DDBJ databases">
        <title>Evolutionary Origins and Diversification of the Mycorrhizal Mutualists.</title>
        <authorList>
            <consortium name="DOE Joint Genome Institute"/>
            <consortium name="Mycorrhizal Genomics Consortium"/>
            <person name="Kohler A."/>
            <person name="Kuo A."/>
            <person name="Nagy L.G."/>
            <person name="Floudas D."/>
            <person name="Copeland A."/>
            <person name="Barry K.W."/>
            <person name="Cichocki N."/>
            <person name="Veneault-Fourrey C."/>
            <person name="LaButti K."/>
            <person name="Lindquist E.A."/>
            <person name="Lipzen A."/>
            <person name="Lundell T."/>
            <person name="Morin E."/>
            <person name="Murat C."/>
            <person name="Riley R."/>
            <person name="Ohm R."/>
            <person name="Sun H."/>
            <person name="Tunlid A."/>
            <person name="Henrissat B."/>
            <person name="Grigoriev I.V."/>
            <person name="Hibbett D.S."/>
            <person name="Martin F."/>
        </authorList>
    </citation>
    <scope>NUCLEOTIDE SEQUENCE [LARGE SCALE GENOMIC DNA]</scope>
    <source>
        <strain evidence="3">F 1598</strain>
    </source>
</reference>
<proteinExistence type="predicted"/>
<feature type="compositionally biased region" description="Basic and acidic residues" evidence="1">
    <location>
        <begin position="41"/>
        <end position="55"/>
    </location>
</feature>
<dbReference type="EMBL" id="KN832975">
    <property type="protein sequence ID" value="KIM89124.1"/>
    <property type="molecule type" value="Genomic_DNA"/>
</dbReference>
<accession>A0A0C3GBP4</accession>
<dbReference type="InParanoid" id="A0A0C3GBP4"/>
<organism evidence="2 3">
    <name type="scientific">Piloderma croceum (strain F 1598)</name>
    <dbReference type="NCBI Taxonomy" id="765440"/>
    <lineage>
        <taxon>Eukaryota</taxon>
        <taxon>Fungi</taxon>
        <taxon>Dikarya</taxon>
        <taxon>Basidiomycota</taxon>
        <taxon>Agaricomycotina</taxon>
        <taxon>Agaricomycetes</taxon>
        <taxon>Agaricomycetidae</taxon>
        <taxon>Atheliales</taxon>
        <taxon>Atheliaceae</taxon>
        <taxon>Piloderma</taxon>
    </lineage>
</organism>
<protein>
    <submittedName>
        <fullName evidence="2">Uncharacterized protein</fullName>
    </submittedName>
</protein>
<dbReference type="HOGENOM" id="CLU_3033166_0_0_1"/>
<gene>
    <name evidence="2" type="ORF">PILCRDRAFT_813033</name>
</gene>
<feature type="region of interest" description="Disordered" evidence="1">
    <location>
        <begin position="33"/>
        <end position="55"/>
    </location>
</feature>
<sequence length="55" mass="6396">MEASHRSTCARVQLRLENQATVGEQKLYIYRTSGRRSTRQVSKESSEKLSRTFSF</sequence>
<dbReference type="AlphaFoldDB" id="A0A0C3GBP4"/>
<keyword evidence="3" id="KW-1185">Reference proteome</keyword>
<evidence type="ECO:0000313" key="2">
    <source>
        <dbReference type="EMBL" id="KIM89124.1"/>
    </source>
</evidence>
<evidence type="ECO:0000256" key="1">
    <source>
        <dbReference type="SAM" id="MobiDB-lite"/>
    </source>
</evidence>
<name>A0A0C3GBP4_PILCF</name>
<reference evidence="2 3" key="1">
    <citation type="submission" date="2014-04" db="EMBL/GenBank/DDBJ databases">
        <authorList>
            <consortium name="DOE Joint Genome Institute"/>
            <person name="Kuo A."/>
            <person name="Tarkka M."/>
            <person name="Buscot F."/>
            <person name="Kohler A."/>
            <person name="Nagy L.G."/>
            <person name="Floudas D."/>
            <person name="Copeland A."/>
            <person name="Barry K.W."/>
            <person name="Cichocki N."/>
            <person name="Veneault-Fourrey C."/>
            <person name="LaButti K."/>
            <person name="Lindquist E.A."/>
            <person name="Lipzen A."/>
            <person name="Lundell T."/>
            <person name="Morin E."/>
            <person name="Murat C."/>
            <person name="Sun H."/>
            <person name="Tunlid A."/>
            <person name="Henrissat B."/>
            <person name="Grigoriev I.V."/>
            <person name="Hibbett D.S."/>
            <person name="Martin F."/>
            <person name="Nordberg H.P."/>
            <person name="Cantor M.N."/>
            <person name="Hua S.X."/>
        </authorList>
    </citation>
    <scope>NUCLEOTIDE SEQUENCE [LARGE SCALE GENOMIC DNA]</scope>
    <source>
        <strain evidence="2 3">F 1598</strain>
    </source>
</reference>
<dbReference type="Proteomes" id="UP000054166">
    <property type="component" value="Unassembled WGS sequence"/>
</dbReference>
<evidence type="ECO:0000313" key="3">
    <source>
        <dbReference type="Proteomes" id="UP000054166"/>
    </source>
</evidence>